<dbReference type="Proteomes" id="UP000499080">
    <property type="component" value="Unassembled WGS sequence"/>
</dbReference>
<proteinExistence type="predicted"/>
<name>A0A4Y2DWC6_ARAVE</name>
<reference evidence="2 3" key="1">
    <citation type="journal article" date="2019" name="Sci. Rep.">
        <title>Orb-weaving spider Araneus ventricosus genome elucidates the spidroin gene catalogue.</title>
        <authorList>
            <person name="Kono N."/>
            <person name="Nakamura H."/>
            <person name="Ohtoshi R."/>
            <person name="Moran D.A.P."/>
            <person name="Shinohara A."/>
            <person name="Yoshida Y."/>
            <person name="Fujiwara M."/>
            <person name="Mori M."/>
            <person name="Tomita M."/>
            <person name="Arakawa K."/>
        </authorList>
    </citation>
    <scope>NUCLEOTIDE SEQUENCE [LARGE SCALE GENOMIC DNA]</scope>
</reference>
<feature type="region of interest" description="Disordered" evidence="1">
    <location>
        <begin position="63"/>
        <end position="83"/>
    </location>
</feature>
<accession>A0A4Y2DWC6</accession>
<evidence type="ECO:0000313" key="3">
    <source>
        <dbReference type="Proteomes" id="UP000499080"/>
    </source>
</evidence>
<gene>
    <name evidence="2" type="ORF">AVEN_195866_1</name>
</gene>
<dbReference type="AlphaFoldDB" id="A0A4Y2DWC6"/>
<keyword evidence="3" id="KW-1185">Reference proteome</keyword>
<sequence length="170" mass="19592">MSADLVGRNRDKEGHVMILTNDFSDAPLFQLKISNACYEIAELAIAYVKEKLTFISRKRNEVDETSHLTSSETEEHEDSQATTEIDATENHWINSLEMNQYLDHELKGRKFTEEFQECMMYTIEFVQVSLLDIGCQSAEEDGDNEIKPQDILNAIMSDEDWKEIDLTMSL</sequence>
<evidence type="ECO:0000256" key="1">
    <source>
        <dbReference type="SAM" id="MobiDB-lite"/>
    </source>
</evidence>
<protein>
    <submittedName>
        <fullName evidence="2">Uncharacterized protein</fullName>
    </submittedName>
</protein>
<organism evidence="2 3">
    <name type="scientific">Araneus ventricosus</name>
    <name type="common">Orbweaver spider</name>
    <name type="synonym">Epeira ventricosa</name>
    <dbReference type="NCBI Taxonomy" id="182803"/>
    <lineage>
        <taxon>Eukaryota</taxon>
        <taxon>Metazoa</taxon>
        <taxon>Ecdysozoa</taxon>
        <taxon>Arthropoda</taxon>
        <taxon>Chelicerata</taxon>
        <taxon>Arachnida</taxon>
        <taxon>Araneae</taxon>
        <taxon>Araneomorphae</taxon>
        <taxon>Entelegynae</taxon>
        <taxon>Araneoidea</taxon>
        <taxon>Araneidae</taxon>
        <taxon>Araneus</taxon>
    </lineage>
</organism>
<dbReference type="EMBL" id="BGPR01000440">
    <property type="protein sequence ID" value="GBM20306.1"/>
    <property type="molecule type" value="Genomic_DNA"/>
</dbReference>
<comment type="caution">
    <text evidence="2">The sequence shown here is derived from an EMBL/GenBank/DDBJ whole genome shotgun (WGS) entry which is preliminary data.</text>
</comment>
<evidence type="ECO:0000313" key="2">
    <source>
        <dbReference type="EMBL" id="GBM20306.1"/>
    </source>
</evidence>